<keyword evidence="1 4" id="KW-0413">Isomerase</keyword>
<name>A0A1G9IGG9_9GAMM</name>
<dbReference type="Proteomes" id="UP000199107">
    <property type="component" value="Unassembled WGS sequence"/>
</dbReference>
<dbReference type="InterPro" id="IPR014440">
    <property type="entry name" value="HCCAis_GSTk"/>
</dbReference>
<dbReference type="Pfam" id="PF01323">
    <property type="entry name" value="DSBA"/>
    <property type="match status" value="1"/>
</dbReference>
<dbReference type="CDD" id="cd03022">
    <property type="entry name" value="DsbA_HCCA_Iso"/>
    <property type="match status" value="1"/>
</dbReference>
<feature type="domain" description="DSBA-like thioredoxin" evidence="3">
    <location>
        <begin position="5"/>
        <end position="196"/>
    </location>
</feature>
<dbReference type="InterPro" id="IPR001853">
    <property type="entry name" value="DSBA-like_thioredoxin_dom"/>
</dbReference>
<dbReference type="InterPro" id="IPR044087">
    <property type="entry name" value="NahD-like"/>
</dbReference>
<dbReference type="STRING" id="48727.SAMN05192555_103164"/>
<evidence type="ECO:0000259" key="3">
    <source>
        <dbReference type="Pfam" id="PF01323"/>
    </source>
</evidence>
<keyword evidence="5" id="KW-1185">Reference proteome</keyword>
<reference evidence="5" key="1">
    <citation type="submission" date="2016-10" db="EMBL/GenBank/DDBJ databases">
        <authorList>
            <person name="Varghese N."/>
            <person name="Submissions S."/>
        </authorList>
    </citation>
    <scope>NUCLEOTIDE SEQUENCE [LARGE SCALE GENOMIC DNA]</scope>
    <source>
        <strain evidence="5">AAP</strain>
    </source>
</reference>
<dbReference type="GO" id="GO:0018845">
    <property type="term" value="F:2-hydroxychromene-2-carboxylate isomerase activity"/>
    <property type="evidence" value="ECO:0007669"/>
    <property type="project" value="UniProtKB-UniRule"/>
</dbReference>
<evidence type="ECO:0000256" key="1">
    <source>
        <dbReference type="PIRNR" id="PIRNR006386"/>
    </source>
</evidence>
<dbReference type="Gene3D" id="3.40.30.10">
    <property type="entry name" value="Glutaredoxin"/>
    <property type="match status" value="1"/>
</dbReference>
<evidence type="ECO:0000313" key="4">
    <source>
        <dbReference type="EMBL" id="SDL24105.1"/>
    </source>
</evidence>
<accession>A0A1G9IGG9</accession>
<feature type="active site" description="Nucleophile" evidence="2">
    <location>
        <position position="13"/>
    </location>
</feature>
<dbReference type="InterPro" id="IPR036249">
    <property type="entry name" value="Thioredoxin-like_sf"/>
</dbReference>
<dbReference type="EMBL" id="FNGH01000003">
    <property type="protein sequence ID" value="SDL24105.1"/>
    <property type="molecule type" value="Genomic_DNA"/>
</dbReference>
<protein>
    <recommendedName>
        <fullName evidence="1">2-hydroxychromene-2-carboxylate isomerase</fullName>
        <ecNumber evidence="1">5.99.1.4</ecNumber>
    </recommendedName>
</protein>
<dbReference type="EC" id="5.99.1.4" evidence="1"/>
<dbReference type="GO" id="GO:0004364">
    <property type="term" value="F:glutathione transferase activity"/>
    <property type="evidence" value="ECO:0007669"/>
    <property type="project" value="TreeGrafter"/>
</dbReference>
<gene>
    <name evidence="4" type="ORF">SAMN05192555_103164</name>
</gene>
<proteinExistence type="inferred from homology"/>
<dbReference type="PIRSF" id="PIRSF006386">
    <property type="entry name" value="HCCAis_GSTk"/>
    <property type="match status" value="1"/>
</dbReference>
<dbReference type="PANTHER" id="PTHR42943:SF13">
    <property type="entry name" value="GLUTATHIONE S-TRANSFERASE KAPPA-RELATED"/>
    <property type="match status" value="1"/>
</dbReference>
<comment type="similarity">
    <text evidence="1">Belongs to the GST superfamily. NadH family.</text>
</comment>
<evidence type="ECO:0000256" key="2">
    <source>
        <dbReference type="PIRSR" id="PIRSR006386-1"/>
    </source>
</evidence>
<dbReference type="SUPFAM" id="SSF52833">
    <property type="entry name" value="Thioredoxin-like"/>
    <property type="match status" value="1"/>
</dbReference>
<dbReference type="RefSeq" id="WP_089657442.1">
    <property type="nucleotide sequence ID" value="NZ_FNGH01000003.1"/>
</dbReference>
<dbReference type="InterPro" id="IPR051924">
    <property type="entry name" value="GST_Kappa/NadH"/>
</dbReference>
<sequence length="200" mass="22039">MPKHITYYFSQVSPWSYLGHAKIGELAARYAATLDYVPVTLSAVFPRTGGLPLPKRAPERQAYRMAELKRWPQLRGVPLNVEPRHFPTDDRPAARLVLTAKAQGHDIAQLSLAILRACWHEERNVADLATLGDIATALGLNGPALLEASEAEPGQKRLDDACEQAIAAGCFGAPWYDVDGEPFWGQDRLELVEKKLAGEL</sequence>
<dbReference type="GO" id="GO:0004602">
    <property type="term" value="F:glutathione peroxidase activity"/>
    <property type="evidence" value="ECO:0007669"/>
    <property type="project" value="TreeGrafter"/>
</dbReference>
<dbReference type="PANTHER" id="PTHR42943">
    <property type="entry name" value="GLUTATHIONE S-TRANSFERASE KAPPA"/>
    <property type="match status" value="1"/>
</dbReference>
<dbReference type="AlphaFoldDB" id="A0A1G9IGG9"/>
<dbReference type="OrthoDB" id="5244108at2"/>
<dbReference type="GO" id="GO:0006749">
    <property type="term" value="P:glutathione metabolic process"/>
    <property type="evidence" value="ECO:0007669"/>
    <property type="project" value="TreeGrafter"/>
</dbReference>
<comment type="catalytic activity">
    <reaction evidence="1">
        <text>2-hydroxychromene-2-carboxylate = (3E)-4-(2-hydroxyphenyl)-2-oxobut-3-enoate</text>
        <dbReference type="Rhea" id="RHEA:27401"/>
        <dbReference type="ChEBI" id="CHEBI:59350"/>
        <dbReference type="ChEBI" id="CHEBI:59353"/>
        <dbReference type="EC" id="5.99.1.4"/>
    </reaction>
</comment>
<dbReference type="GO" id="GO:1901170">
    <property type="term" value="P:naphthalene catabolic process"/>
    <property type="evidence" value="ECO:0007669"/>
    <property type="project" value="InterPro"/>
</dbReference>
<organism evidence="4 5">
    <name type="scientific">Franzmannia pantelleriensis</name>
    <dbReference type="NCBI Taxonomy" id="48727"/>
    <lineage>
        <taxon>Bacteria</taxon>
        <taxon>Pseudomonadati</taxon>
        <taxon>Pseudomonadota</taxon>
        <taxon>Gammaproteobacteria</taxon>
        <taxon>Oceanospirillales</taxon>
        <taxon>Halomonadaceae</taxon>
        <taxon>Franzmannia</taxon>
    </lineage>
</organism>
<evidence type="ECO:0000313" key="5">
    <source>
        <dbReference type="Proteomes" id="UP000199107"/>
    </source>
</evidence>